<keyword evidence="2" id="KW-0812">Transmembrane</keyword>
<dbReference type="InterPro" id="IPR009214">
    <property type="entry name" value="DUF1129"/>
</dbReference>
<sequence>MSEDKTVERNAGKQDVEKHKENQTFTKRNEDFMFRLTKELNANDKLSDEKKQEALQDTKLRLLQGQLKGETAKQIYGTPTDRMKEIIEGPKKAPVETKYWMKVLDNAMVFLMIFALMFGIMLIMQPKSIAQEPGPAGITAMLAISVIGGACAPFLTDRLQPGASKKKHQSIWKTIGMATGMILVWMVAYMAFSALPESLNPVLPFEAYFVIAAVLFVFRLWFKRRYHVTGGFM</sequence>
<dbReference type="Pfam" id="PF06570">
    <property type="entry name" value="DUF1129"/>
    <property type="match status" value="1"/>
</dbReference>
<dbReference type="PIRSF" id="PIRSF033111">
    <property type="entry name" value="UCP033111"/>
    <property type="match status" value="1"/>
</dbReference>
<evidence type="ECO:0000256" key="2">
    <source>
        <dbReference type="SAM" id="Phobius"/>
    </source>
</evidence>
<evidence type="ECO:0000313" key="3">
    <source>
        <dbReference type="EMBL" id="KRN66941.1"/>
    </source>
</evidence>
<name>A0A0R2IZ42_9LACO</name>
<feature type="region of interest" description="Disordered" evidence="1">
    <location>
        <begin position="1"/>
        <end position="24"/>
    </location>
</feature>
<gene>
    <name evidence="3" type="ORF">IV80_GL001031</name>
</gene>
<dbReference type="Proteomes" id="UP000051568">
    <property type="component" value="Unassembled WGS sequence"/>
</dbReference>
<feature type="transmembrane region" description="Helical" evidence="2">
    <location>
        <begin position="175"/>
        <end position="195"/>
    </location>
</feature>
<reference evidence="3 4" key="1">
    <citation type="journal article" date="2015" name="Genome Announc.">
        <title>Expanding the biotechnology potential of lactobacilli through comparative genomics of 213 strains and associated genera.</title>
        <authorList>
            <person name="Sun Z."/>
            <person name="Harris H.M."/>
            <person name="McCann A."/>
            <person name="Guo C."/>
            <person name="Argimon S."/>
            <person name="Zhang W."/>
            <person name="Yang X."/>
            <person name="Jeffery I.B."/>
            <person name="Cooney J.C."/>
            <person name="Kagawa T.F."/>
            <person name="Liu W."/>
            <person name="Song Y."/>
            <person name="Salvetti E."/>
            <person name="Wrobel A."/>
            <person name="Rasinkangas P."/>
            <person name="Parkhill J."/>
            <person name="Rea M.C."/>
            <person name="O'Sullivan O."/>
            <person name="Ritari J."/>
            <person name="Douillard F.P."/>
            <person name="Paul Ross R."/>
            <person name="Yang R."/>
            <person name="Briner A.E."/>
            <person name="Felis G.E."/>
            <person name="de Vos W.M."/>
            <person name="Barrangou R."/>
            <person name="Klaenhammer T.R."/>
            <person name="Caufield P.W."/>
            <person name="Cui Y."/>
            <person name="Zhang H."/>
            <person name="O'Toole P.W."/>
        </authorList>
    </citation>
    <scope>NUCLEOTIDE SEQUENCE [LARGE SCALE GENOMIC DNA]</scope>
    <source>
        <strain evidence="3 4">DSM 17757</strain>
    </source>
</reference>
<dbReference type="STRING" id="319652.IV80_GL001031"/>
<comment type="caution">
    <text evidence="3">The sequence shown here is derived from an EMBL/GenBank/DDBJ whole genome shotgun (WGS) entry which is preliminary data.</text>
</comment>
<keyword evidence="2" id="KW-0472">Membrane</keyword>
<evidence type="ECO:0000313" key="4">
    <source>
        <dbReference type="Proteomes" id="UP000051568"/>
    </source>
</evidence>
<feature type="transmembrane region" description="Helical" evidence="2">
    <location>
        <begin position="107"/>
        <end position="124"/>
    </location>
</feature>
<keyword evidence="2" id="KW-1133">Transmembrane helix</keyword>
<organism evidence="3 4">
    <name type="scientific">Pediococcus cellicola</name>
    <dbReference type="NCBI Taxonomy" id="319652"/>
    <lineage>
        <taxon>Bacteria</taxon>
        <taxon>Bacillati</taxon>
        <taxon>Bacillota</taxon>
        <taxon>Bacilli</taxon>
        <taxon>Lactobacillales</taxon>
        <taxon>Lactobacillaceae</taxon>
        <taxon>Pediococcus</taxon>
    </lineage>
</organism>
<protein>
    <submittedName>
        <fullName evidence="3">Integral membrane protein</fullName>
    </submittedName>
</protein>
<feature type="transmembrane region" description="Helical" evidence="2">
    <location>
        <begin position="136"/>
        <end position="155"/>
    </location>
</feature>
<evidence type="ECO:0000256" key="1">
    <source>
        <dbReference type="SAM" id="MobiDB-lite"/>
    </source>
</evidence>
<dbReference type="EMBL" id="JQBR01000003">
    <property type="protein sequence ID" value="KRN66941.1"/>
    <property type="molecule type" value="Genomic_DNA"/>
</dbReference>
<dbReference type="PATRIC" id="fig|319652.3.peg.1039"/>
<keyword evidence="4" id="KW-1185">Reference proteome</keyword>
<proteinExistence type="predicted"/>
<dbReference type="OrthoDB" id="2143285at2"/>
<feature type="transmembrane region" description="Helical" evidence="2">
    <location>
        <begin position="201"/>
        <end position="222"/>
    </location>
</feature>
<accession>A0A0R2IZ42</accession>
<dbReference type="RefSeq" id="WP_057749638.1">
    <property type="nucleotide sequence ID" value="NZ_BJVH01000004.1"/>
</dbReference>
<dbReference type="AlphaFoldDB" id="A0A0R2IZ42"/>